<evidence type="ECO:0000313" key="2">
    <source>
        <dbReference type="Proteomes" id="UP000027093"/>
    </source>
</evidence>
<reference evidence="1 2" key="1">
    <citation type="journal article" date="2014" name="Int. J. Syst. Evol. Microbiol.">
        <title>Nitrososphaera viennensis gen. nov., sp. nov., an aerobic and mesophilic, ammonia-oxidizing archaeon from soil and a member of the archaeal phylum Thaumarchaeota.</title>
        <authorList>
            <person name="Stieglmeier M."/>
            <person name="Klingl A."/>
            <person name="Alves R.J."/>
            <person name="Rittmann S.K."/>
            <person name="Melcher M."/>
            <person name="Leisch N."/>
            <person name="Schleper C."/>
        </authorList>
    </citation>
    <scope>NUCLEOTIDE SEQUENCE [LARGE SCALE GENOMIC DNA]</scope>
    <source>
        <strain evidence="1">EN76</strain>
    </source>
</reference>
<organism evidence="1 2">
    <name type="scientific">Nitrososphaera viennensis EN76</name>
    <dbReference type="NCBI Taxonomy" id="926571"/>
    <lineage>
        <taxon>Archaea</taxon>
        <taxon>Nitrososphaerota</taxon>
        <taxon>Nitrososphaeria</taxon>
        <taxon>Nitrososphaerales</taxon>
        <taxon>Nitrososphaeraceae</taxon>
        <taxon>Nitrososphaera</taxon>
    </lineage>
</organism>
<evidence type="ECO:0000313" key="1">
    <source>
        <dbReference type="EMBL" id="AIC16076.1"/>
    </source>
</evidence>
<sequence length="204" mass="23479">MLPNDDGGGKYDSTSLKLLHDRVEFRLYAAEQHLNRLKEIGDDIAKDNARIEVEMEIDCFLSHLMGAVDSLLFEINNKLELGIRPYDVSFANVQSALSAKTKKIDLLGELDEARQHGKWYALLDELRNQSVHTTFLKKTTTVKGFSGEHSELRFMKVQRDSEGDNMFEQTIVNVEVMPYLEKSLQQIRELIYHIRTKEPLLLLP</sequence>
<dbReference type="EMBL" id="CP007536">
    <property type="protein sequence ID" value="AIC16076.1"/>
    <property type="molecule type" value="Genomic_DNA"/>
</dbReference>
<dbReference type="Proteomes" id="UP000027093">
    <property type="component" value="Chromosome"/>
</dbReference>
<dbReference type="RefSeq" id="WP_075054933.1">
    <property type="nucleotide sequence ID" value="NZ_CP007536.1"/>
</dbReference>
<keyword evidence="2" id="KW-1185">Reference proteome</keyword>
<dbReference type="AlphaFoldDB" id="A0A060HRD4"/>
<proteinExistence type="predicted"/>
<name>A0A060HRD4_9ARCH</name>
<dbReference type="OrthoDB" id="384399at2157"/>
<dbReference type="HOGENOM" id="CLU_1381444_0_0_2"/>
<protein>
    <submittedName>
        <fullName evidence="1">Uncharacterized protein</fullName>
    </submittedName>
</protein>
<gene>
    <name evidence="1" type="ORF">NVIE_018190</name>
</gene>
<accession>A0A060HRD4</accession>
<dbReference type="GeneID" id="74947079"/>
<dbReference type="KEGG" id="nvn:NVIE_018190"/>